<dbReference type="Gene3D" id="3.30.70.100">
    <property type="match status" value="1"/>
</dbReference>
<reference evidence="2" key="1">
    <citation type="submission" date="2018-01" db="EMBL/GenBank/DDBJ databases">
        <authorList>
            <person name="Regsiter A."/>
            <person name="William W."/>
        </authorList>
    </citation>
    <scope>NUCLEOTIDE SEQUENCE</scope>
    <source>
        <strain evidence="2">TRIP AH-1</strain>
    </source>
</reference>
<evidence type="ECO:0000313" key="2">
    <source>
        <dbReference type="EMBL" id="SPD74951.1"/>
    </source>
</evidence>
<dbReference type="AlphaFoldDB" id="A0A445N024"/>
<sequence>MRPFLTWGWPISGRHCFDPSNSVAKELLKNHEGMKSDFPPRVYFSDFNADSLNIIVIYWYHPPDYWKFMDFNERLHKELFRRFNDEGISFAFPTRTVYLAEETSRPFTFRVRNENGSLG</sequence>
<evidence type="ECO:0000259" key="1">
    <source>
        <dbReference type="Pfam" id="PF21082"/>
    </source>
</evidence>
<proteinExistence type="predicted"/>
<dbReference type="Pfam" id="PF21082">
    <property type="entry name" value="MS_channel_3rd"/>
    <property type="match status" value="1"/>
</dbReference>
<accession>A0A445N024</accession>
<protein>
    <recommendedName>
        <fullName evidence="1">Mechanosensitive ion channel MscS C-terminal domain-containing protein</fullName>
    </recommendedName>
</protein>
<dbReference type="EMBL" id="OJIN01000180">
    <property type="protein sequence ID" value="SPD74951.1"/>
    <property type="molecule type" value="Genomic_DNA"/>
</dbReference>
<organism evidence="2">
    <name type="scientific">uncultured Desulfobacterium sp</name>
    <dbReference type="NCBI Taxonomy" id="201089"/>
    <lineage>
        <taxon>Bacteria</taxon>
        <taxon>Pseudomonadati</taxon>
        <taxon>Thermodesulfobacteriota</taxon>
        <taxon>Desulfobacteria</taxon>
        <taxon>Desulfobacterales</taxon>
        <taxon>Desulfobacteriaceae</taxon>
        <taxon>Desulfobacterium</taxon>
        <taxon>environmental samples</taxon>
    </lineage>
</organism>
<dbReference type="InterPro" id="IPR049278">
    <property type="entry name" value="MS_channel_C"/>
</dbReference>
<feature type="domain" description="Mechanosensitive ion channel MscS C-terminal" evidence="1">
    <location>
        <begin position="24"/>
        <end position="90"/>
    </location>
</feature>
<name>A0A445N024_9BACT</name>
<gene>
    <name evidence="2" type="ORF">PITCH_A390048</name>
</gene>
<dbReference type="SUPFAM" id="SSF82689">
    <property type="entry name" value="Mechanosensitive channel protein MscS (YggB), C-terminal domain"/>
    <property type="match status" value="1"/>
</dbReference>
<dbReference type="InterPro" id="IPR011066">
    <property type="entry name" value="MscS_channel_C_sf"/>
</dbReference>
<dbReference type="GO" id="GO:0016020">
    <property type="term" value="C:membrane"/>
    <property type="evidence" value="ECO:0007669"/>
    <property type="project" value="InterPro"/>
</dbReference>